<feature type="compositionally biased region" description="Basic residues" evidence="1">
    <location>
        <begin position="109"/>
        <end position="126"/>
    </location>
</feature>
<accession>A0A086TEC3</accession>
<name>A0A086TEC3_HAPC1</name>
<dbReference type="HOGENOM" id="CLU_107684_0_0_1"/>
<dbReference type="Proteomes" id="UP000029964">
    <property type="component" value="Unassembled WGS sequence"/>
</dbReference>
<comment type="caution">
    <text evidence="2">The sequence shown here is derived from an EMBL/GenBank/DDBJ whole genome shotgun (WGS) entry which is preliminary data.</text>
</comment>
<organism evidence="2 3">
    <name type="scientific">Hapsidospora chrysogenum (strain ATCC 11550 / CBS 779.69 / DSM 880 / IAM 14645 / JCM 23072 / IMI 49137)</name>
    <name type="common">Acremonium chrysogenum</name>
    <dbReference type="NCBI Taxonomy" id="857340"/>
    <lineage>
        <taxon>Eukaryota</taxon>
        <taxon>Fungi</taxon>
        <taxon>Dikarya</taxon>
        <taxon>Ascomycota</taxon>
        <taxon>Pezizomycotina</taxon>
        <taxon>Sordariomycetes</taxon>
        <taxon>Hypocreomycetidae</taxon>
        <taxon>Hypocreales</taxon>
        <taxon>Bionectriaceae</taxon>
        <taxon>Hapsidospora</taxon>
    </lineage>
</organism>
<gene>
    <name evidence="2" type="ORF">ACRE_014130</name>
</gene>
<evidence type="ECO:0000313" key="2">
    <source>
        <dbReference type="EMBL" id="KFH47705.1"/>
    </source>
</evidence>
<evidence type="ECO:0000313" key="3">
    <source>
        <dbReference type="Proteomes" id="UP000029964"/>
    </source>
</evidence>
<proteinExistence type="predicted"/>
<dbReference type="EMBL" id="JPKY01000007">
    <property type="protein sequence ID" value="KFH47705.1"/>
    <property type="molecule type" value="Genomic_DNA"/>
</dbReference>
<feature type="compositionally biased region" description="Basic and acidic residues" evidence="1">
    <location>
        <begin position="136"/>
        <end position="147"/>
    </location>
</feature>
<sequence length="147" mass="15887">MSDNGDVGETKAAAWTDAAKFQFLLRIVAVMREDGRPIPWSKINMPGRTTKSLQNMWTKIQKETAALDDGEGTLVATPRKSTPAKARAKRAALQGSDAEDDADSTTATPRKRAASGKKTPKSAKKAKKEESDSEADGVKKEEPVDEI</sequence>
<keyword evidence="3" id="KW-1185">Reference proteome</keyword>
<reference evidence="3" key="1">
    <citation type="journal article" date="2014" name="Genome Announc.">
        <title>Genome sequence and annotation of Acremonium chrysogenum, producer of the beta-lactam antibiotic cephalosporin C.</title>
        <authorList>
            <person name="Terfehr D."/>
            <person name="Dahlmann T.A."/>
            <person name="Specht T."/>
            <person name="Zadra I."/>
            <person name="Kuernsteiner H."/>
            <person name="Kueck U."/>
        </authorList>
    </citation>
    <scope>NUCLEOTIDE SEQUENCE [LARGE SCALE GENOMIC DNA]</scope>
    <source>
        <strain evidence="3">ATCC 11550 / CBS 779.69 / DSM 880 / IAM 14645 / JCM 23072 / IMI 49137</strain>
    </source>
</reference>
<protein>
    <submittedName>
        <fullName evidence="2">Uncharacterized protein</fullName>
    </submittedName>
</protein>
<dbReference type="OrthoDB" id="4848529at2759"/>
<feature type="region of interest" description="Disordered" evidence="1">
    <location>
        <begin position="68"/>
        <end position="147"/>
    </location>
</feature>
<evidence type="ECO:0000256" key="1">
    <source>
        <dbReference type="SAM" id="MobiDB-lite"/>
    </source>
</evidence>
<dbReference type="AlphaFoldDB" id="A0A086TEC3"/>